<accession>A0A8X6TLV1</accession>
<organism evidence="1 2">
    <name type="scientific">Nephila pilipes</name>
    <name type="common">Giant wood spider</name>
    <name type="synonym">Nephila maculata</name>
    <dbReference type="NCBI Taxonomy" id="299642"/>
    <lineage>
        <taxon>Eukaryota</taxon>
        <taxon>Metazoa</taxon>
        <taxon>Ecdysozoa</taxon>
        <taxon>Arthropoda</taxon>
        <taxon>Chelicerata</taxon>
        <taxon>Arachnida</taxon>
        <taxon>Araneae</taxon>
        <taxon>Araneomorphae</taxon>
        <taxon>Entelegynae</taxon>
        <taxon>Araneoidea</taxon>
        <taxon>Nephilidae</taxon>
        <taxon>Nephila</taxon>
    </lineage>
</organism>
<dbReference type="AlphaFoldDB" id="A0A8X6TLV1"/>
<proteinExistence type="predicted"/>
<evidence type="ECO:0000313" key="2">
    <source>
        <dbReference type="Proteomes" id="UP000887013"/>
    </source>
</evidence>
<sequence length="133" mass="15124">MSSYLEIQVEEMIFHSSQQQNYDKCSYNTEEPAKLSDSGYSSSTLKIRNISHFILTSYAENKHRRRTRKQKRIYVCGQKGKILSIYDSEVISIMKASGSDISENAGKKRSFDDLVSYVLFFAGAQTIPDTLSS</sequence>
<dbReference type="Proteomes" id="UP000887013">
    <property type="component" value="Unassembled WGS sequence"/>
</dbReference>
<name>A0A8X6TLV1_NEPPI</name>
<reference evidence="1" key="1">
    <citation type="submission" date="2020-08" db="EMBL/GenBank/DDBJ databases">
        <title>Multicomponent nature underlies the extraordinary mechanical properties of spider dragline silk.</title>
        <authorList>
            <person name="Kono N."/>
            <person name="Nakamura H."/>
            <person name="Mori M."/>
            <person name="Yoshida Y."/>
            <person name="Ohtoshi R."/>
            <person name="Malay A.D."/>
            <person name="Moran D.A.P."/>
            <person name="Tomita M."/>
            <person name="Numata K."/>
            <person name="Arakawa K."/>
        </authorList>
    </citation>
    <scope>NUCLEOTIDE SEQUENCE</scope>
</reference>
<protein>
    <submittedName>
        <fullName evidence="1">Uncharacterized protein</fullName>
    </submittedName>
</protein>
<dbReference type="EMBL" id="BMAW01108279">
    <property type="protein sequence ID" value="GFT33135.1"/>
    <property type="molecule type" value="Genomic_DNA"/>
</dbReference>
<evidence type="ECO:0000313" key="1">
    <source>
        <dbReference type="EMBL" id="GFT33135.1"/>
    </source>
</evidence>
<keyword evidence="2" id="KW-1185">Reference proteome</keyword>
<gene>
    <name evidence="1" type="ORF">NPIL_538291</name>
</gene>
<comment type="caution">
    <text evidence="1">The sequence shown here is derived from an EMBL/GenBank/DDBJ whole genome shotgun (WGS) entry which is preliminary data.</text>
</comment>